<evidence type="ECO:0000313" key="2">
    <source>
        <dbReference type="Proteomes" id="UP001165962"/>
    </source>
</evidence>
<accession>A0ABX0JBL2</accession>
<organism evidence="1 2">
    <name type="scientific">Paenibacillus agricola</name>
    <dbReference type="NCBI Taxonomy" id="2716264"/>
    <lineage>
        <taxon>Bacteria</taxon>
        <taxon>Bacillati</taxon>
        <taxon>Bacillota</taxon>
        <taxon>Bacilli</taxon>
        <taxon>Bacillales</taxon>
        <taxon>Paenibacillaceae</taxon>
        <taxon>Paenibacillus</taxon>
    </lineage>
</organism>
<sequence>MREKLTHLQISMLLVNLVLTTSFNQFTVFDKRSAIDPYLRRQHGPLPFFSNKYKLGRAAHLRLRAAHCGSFYGHGQVEKNRSV</sequence>
<dbReference type="EMBL" id="JAAOIW010000009">
    <property type="protein sequence ID" value="NHN32656.1"/>
    <property type="molecule type" value="Genomic_DNA"/>
</dbReference>
<reference evidence="1" key="1">
    <citation type="submission" date="2020-03" db="EMBL/GenBank/DDBJ databases">
        <title>Draft sequencing of Paenibacilllus sp. S3N08.</title>
        <authorList>
            <person name="Kim D.-U."/>
        </authorList>
    </citation>
    <scope>NUCLEOTIDE SEQUENCE</scope>
    <source>
        <strain evidence="1">S3N08</strain>
    </source>
</reference>
<name>A0ABX0JBL2_9BACL</name>
<evidence type="ECO:0000313" key="1">
    <source>
        <dbReference type="EMBL" id="NHN32656.1"/>
    </source>
</evidence>
<protein>
    <recommendedName>
        <fullName evidence="3">Secreted protein</fullName>
    </recommendedName>
</protein>
<comment type="caution">
    <text evidence="1">The sequence shown here is derived from an EMBL/GenBank/DDBJ whole genome shotgun (WGS) entry which is preliminary data.</text>
</comment>
<gene>
    <name evidence="1" type="ORF">G9U52_22795</name>
</gene>
<keyword evidence="2" id="KW-1185">Reference proteome</keyword>
<evidence type="ECO:0008006" key="3">
    <source>
        <dbReference type="Google" id="ProtNLM"/>
    </source>
</evidence>
<dbReference type="RefSeq" id="WP_166152949.1">
    <property type="nucleotide sequence ID" value="NZ_JAAOIW010000009.1"/>
</dbReference>
<dbReference type="Proteomes" id="UP001165962">
    <property type="component" value="Unassembled WGS sequence"/>
</dbReference>
<proteinExistence type="predicted"/>